<feature type="domain" description="Rotatin N-terminal" evidence="2">
    <location>
        <begin position="27"/>
        <end position="114"/>
    </location>
</feature>
<dbReference type="GO" id="GO:0005813">
    <property type="term" value="C:centrosome"/>
    <property type="evidence" value="ECO:0007669"/>
    <property type="project" value="InterPro"/>
</dbReference>
<comment type="caution">
    <text evidence="3">The sequence shown here is derived from an EMBL/GenBank/DDBJ whole genome shotgun (WGS) entry which is preliminary data.</text>
</comment>
<protein>
    <recommendedName>
        <fullName evidence="2">Rotatin N-terminal domain-containing protein</fullName>
    </recommendedName>
</protein>
<keyword evidence="4" id="KW-1185">Reference proteome</keyword>
<dbReference type="GO" id="GO:0032053">
    <property type="term" value="P:ciliary basal body organization"/>
    <property type="evidence" value="ECO:0007669"/>
    <property type="project" value="TreeGrafter"/>
</dbReference>
<reference evidence="3" key="2">
    <citation type="submission" date="2023-05" db="EMBL/GenBank/DDBJ databases">
        <authorList>
            <person name="Fouks B."/>
        </authorList>
    </citation>
    <scope>NUCLEOTIDE SEQUENCE</scope>
    <source>
        <strain evidence="3">Stay&amp;Tobe</strain>
        <tissue evidence="3">Testes</tissue>
    </source>
</reference>
<organism evidence="3 4">
    <name type="scientific">Diploptera punctata</name>
    <name type="common">Pacific beetle cockroach</name>
    <dbReference type="NCBI Taxonomy" id="6984"/>
    <lineage>
        <taxon>Eukaryota</taxon>
        <taxon>Metazoa</taxon>
        <taxon>Ecdysozoa</taxon>
        <taxon>Arthropoda</taxon>
        <taxon>Hexapoda</taxon>
        <taxon>Insecta</taxon>
        <taxon>Pterygota</taxon>
        <taxon>Neoptera</taxon>
        <taxon>Polyneoptera</taxon>
        <taxon>Dictyoptera</taxon>
        <taxon>Blattodea</taxon>
        <taxon>Blaberoidea</taxon>
        <taxon>Blaberidae</taxon>
        <taxon>Diplopterinae</taxon>
        <taxon>Diploptera</taxon>
    </lineage>
</organism>
<reference evidence="3" key="1">
    <citation type="journal article" date="2023" name="IScience">
        <title>Live-bearing cockroach genome reveals convergent evolutionary mechanisms linked to viviparity in insects and beyond.</title>
        <authorList>
            <person name="Fouks B."/>
            <person name="Harrison M.C."/>
            <person name="Mikhailova A.A."/>
            <person name="Marchal E."/>
            <person name="English S."/>
            <person name="Carruthers M."/>
            <person name="Jennings E.C."/>
            <person name="Chiamaka E.L."/>
            <person name="Frigard R.A."/>
            <person name="Pippel M."/>
            <person name="Attardo G.M."/>
            <person name="Benoit J.B."/>
            <person name="Bornberg-Bauer E."/>
            <person name="Tobe S.S."/>
        </authorList>
    </citation>
    <scope>NUCLEOTIDE SEQUENCE</scope>
    <source>
        <strain evidence="3">Stay&amp;Tobe</strain>
    </source>
</reference>
<dbReference type="GO" id="GO:0005814">
    <property type="term" value="C:centriole"/>
    <property type="evidence" value="ECO:0007669"/>
    <property type="project" value="TreeGrafter"/>
</dbReference>
<dbReference type="EMBL" id="JASPKZ010000835">
    <property type="protein sequence ID" value="KAJ9599098.1"/>
    <property type="molecule type" value="Genomic_DNA"/>
</dbReference>
<dbReference type="SUPFAM" id="SSF48371">
    <property type="entry name" value="ARM repeat"/>
    <property type="match status" value="1"/>
</dbReference>
<evidence type="ECO:0000256" key="1">
    <source>
        <dbReference type="SAM" id="MobiDB-lite"/>
    </source>
</evidence>
<evidence type="ECO:0000313" key="4">
    <source>
        <dbReference type="Proteomes" id="UP001233999"/>
    </source>
</evidence>
<dbReference type="GO" id="GO:0036064">
    <property type="term" value="C:ciliary basal body"/>
    <property type="evidence" value="ECO:0007669"/>
    <property type="project" value="InterPro"/>
</dbReference>
<feature type="region of interest" description="Disordered" evidence="1">
    <location>
        <begin position="1600"/>
        <end position="1622"/>
    </location>
</feature>
<gene>
    <name evidence="3" type="ORF">L9F63_010435</name>
</gene>
<feature type="non-terminal residue" evidence="3">
    <location>
        <position position="1"/>
    </location>
</feature>
<proteinExistence type="predicted"/>
<dbReference type="InterPro" id="IPR016024">
    <property type="entry name" value="ARM-type_fold"/>
</dbReference>
<dbReference type="PANTHER" id="PTHR31691">
    <property type="entry name" value="ROTATIN"/>
    <property type="match status" value="1"/>
</dbReference>
<dbReference type="GO" id="GO:0010457">
    <property type="term" value="P:centriole-centriole cohesion"/>
    <property type="evidence" value="ECO:0007669"/>
    <property type="project" value="TreeGrafter"/>
</dbReference>
<dbReference type="PANTHER" id="PTHR31691:SF1">
    <property type="entry name" value="ROTATIN"/>
    <property type="match status" value="1"/>
</dbReference>
<dbReference type="InterPro" id="IPR029249">
    <property type="entry name" value="Rotatin_N"/>
</dbReference>
<evidence type="ECO:0000259" key="2">
    <source>
        <dbReference type="Pfam" id="PF14726"/>
    </source>
</evidence>
<feature type="compositionally biased region" description="Polar residues" evidence="1">
    <location>
        <begin position="364"/>
        <end position="375"/>
    </location>
</feature>
<dbReference type="InterPro" id="IPR030791">
    <property type="entry name" value="Rotatin"/>
</dbReference>
<dbReference type="Pfam" id="PF14726">
    <property type="entry name" value="RTTN_N"/>
    <property type="match status" value="1"/>
</dbReference>
<dbReference type="Proteomes" id="UP001233999">
    <property type="component" value="Unassembled WGS sequence"/>
</dbReference>
<accession>A0AAD8EQM8</accession>
<dbReference type="GO" id="GO:0007099">
    <property type="term" value="P:centriole replication"/>
    <property type="evidence" value="ECO:0007669"/>
    <property type="project" value="TreeGrafter"/>
</dbReference>
<feature type="region of interest" description="Disordered" evidence="1">
    <location>
        <begin position="359"/>
        <end position="388"/>
    </location>
</feature>
<name>A0AAD8EQM8_DIPPU</name>
<evidence type="ECO:0000313" key="3">
    <source>
        <dbReference type="EMBL" id="KAJ9599098.1"/>
    </source>
</evidence>
<sequence>MSDGQHVQSSACILSLNVKKLGHHLEEIRVRSLNNIISKLDYGIISTDDLIIQKDLALKLLGWFDFETCPEKEKVLNLILLLLKADREEIFHKQIAVLGDNVIISKLSPKVTPILFSLLEEISAEVKKVKLVDTNVEITSNRQNSIRFLSSQSNDVIGQEISQRSTREKFVSGDRERLELDRGYQRQVEPSGATINTVGQETIVEQPEAELQSSRGHMETAHQHCHGFFSERTTSDRSGSRTETHSQQCSCFQYLILPWQSLISTDCHVLLAVEQSLTDTIDLNLILHTCRFFTDVMLQDFPAEVFLQRPGIFKMFLHLLDSDKRVCETVIDCLYRLTSALHIRIHYYSDPAIANLKQEAPSRPDSNLSTPSYRSAHSVVGRHDTNPDNHSTTEFHGYEHNVSSNVEMSSEDSVLLQLQQVTLPQYCLLCLFHVIPHIAHKCESHGQNSINYSAMLTAELASLLAVCVRPSIWKATDTVSQEVIAYLNKVFKLLGEVLEKHRNAAKDETNRITYLQLLALTRKILVALVPVEISDVVLDVKLRNSLAASLFDLSVITLFPTLHSDILIYVKGNLYNFTFFSSTEIQLNGREGLKGVKRKPKAPVLRRSPNREEAVSRLTWLMSREERAFEKLPDFSSLRGLLLNSVCLLDRAIDLGRNRMPKNVYTNSLSQVLELLHSEGIEPVVRRSALTQICVMLEDYSLHEFNCYPDSVIPCIGILKSVALHSPKIRFELSQHTTLFSCIVRAIYLYNGDDRMRPDSSVLLCLLLYSDFIIPVPEPADDTTSWHRFSLPDLIARNVRLPFMCHTHWNISPHTLPPAKRELLKEEGCSSLLRLCWNVEWFNGLETVLNWPAPPPNAAVSADQLSEFSRELRLTEADLNCLKITAMSHRCKQHLFDIQSANSHEAVTRSIICLYGYLSLNTLINKSKIDSSSGFLDDCQIETSAWWQSQPWQETFKKFLTIPPVSPDDQQLLVTVLQLLNQYLNVSCMTFEGIRENDEVNWITKILKDPKQPLPNLLTKLSEVICGSENQGSKSENICREMLQLVKKCSTLERNQENFYQIEIKKSGDKSNFYGSWIHIISAISQNITFSDTQHFYNLAFLDWMLSCLAHLTGKKGWSKCTEINVPNLWSELISSLVELVTAFHCGKGGASIASFMGLSITRSAVLCMNHLLCEMQNSSSEKGWETIWLCSLGAETHAAGKANLLWLPSLWLSRDAVTRAAALQLVAGFCSTRKGSSQLLSGLPMMAGGVWGAGLSFLLEHEEASLVREQAALLLTNLSSHSATATTGGATLSMCDIPVETGREPMTGLEAVLSIITHCNLFGEIAIILSRLYMNETLDPTGNLIASSWDTDSPSCQQNLPAQDVMANQLNRNNDSNSSNGQGSLNRSESLMTDSLLEPYVRTTPALVRNICWFMLNLFSLSSHDAVDHINNFGLIRLLYSCLTADVPVDFGKDRSVNSKSLCLDIMEMYAAICSVLSKCVALSEESHTTFLQMQDCIHSLLALLDPSIYCKLFLLFSLLLFKIWCIKQGFEAVRSSLFHCGHEPYIESLISSIQDEFNSNLCNSALSCLVSLLSFDMKRESKSSHSLQNIFDSKLKSGEVSGKSQGKLADEQSPKETIPPLIDLQKNKKRTFLLSEDKDTDQKSKLTGINIVQLPSARSQIICENDLKQLCLPQGASVDRKEIIEGYKSLSKEITGSNMSEMVTFSSSVESEKSDTIIKTNRANGEELCKELVCLYGIYSLQQGTRNQNVSAKKKILVVEALMSLLAISKLAKNSALNNGLLKTVVMQLRELHIKLALESVDNIIRTSDKKRVGPLIREVSILFGLLTNFLSGDKDVKESAAELGLADLVHKLWVWCCAVPSLLEEALKLLSTFVASCPT</sequence>